<reference evidence="7 8" key="1">
    <citation type="submission" date="2024-02" db="EMBL/GenBank/DDBJ databases">
        <authorList>
            <person name="Vignale AGUSTIN F."/>
            <person name="Sosa J E."/>
            <person name="Modenutti C."/>
        </authorList>
    </citation>
    <scope>NUCLEOTIDE SEQUENCE [LARGE SCALE GENOMIC DNA]</scope>
</reference>
<dbReference type="EMBL" id="CAUOFW020001152">
    <property type="protein sequence ID" value="CAK9141583.1"/>
    <property type="molecule type" value="Genomic_DNA"/>
</dbReference>
<keyword evidence="5" id="KW-0687">Ribonucleoprotein</keyword>
<dbReference type="Pfam" id="PF00428">
    <property type="entry name" value="Ribosomal_60s"/>
    <property type="match status" value="1"/>
</dbReference>
<dbReference type="InterPro" id="IPR038716">
    <property type="entry name" value="P1/P2_N_sf"/>
</dbReference>
<evidence type="ECO:0008006" key="9">
    <source>
        <dbReference type="Google" id="ProtNLM"/>
    </source>
</evidence>
<evidence type="ECO:0000256" key="2">
    <source>
        <dbReference type="ARBA" id="ARBA00005436"/>
    </source>
</evidence>
<evidence type="ECO:0000256" key="4">
    <source>
        <dbReference type="ARBA" id="ARBA00022980"/>
    </source>
</evidence>
<evidence type="ECO:0000256" key="3">
    <source>
        <dbReference type="ARBA" id="ARBA00011266"/>
    </source>
</evidence>
<comment type="similarity">
    <text evidence="2">Belongs to the eukaryotic ribosomal protein P1/P2 family.</text>
</comment>
<dbReference type="GO" id="GO:1990904">
    <property type="term" value="C:ribonucleoprotein complex"/>
    <property type="evidence" value="ECO:0007669"/>
    <property type="project" value="UniProtKB-KW"/>
</dbReference>
<evidence type="ECO:0000256" key="1">
    <source>
        <dbReference type="ARBA" id="ARBA00003362"/>
    </source>
</evidence>
<keyword evidence="8" id="KW-1185">Reference proteome</keyword>
<dbReference type="InterPro" id="IPR027534">
    <property type="entry name" value="Ribosomal_P1/P2"/>
</dbReference>
<accession>A0ABC8RFY3</accession>
<sequence length="209" mass="22496">MSASEMACTYASLILHDDGIAVTGEKIAALLKAANVSVESYWPSLFAKLCEKKNIDDLILNVGSGGVAAPVAAAAPGAAAAPAAAAVEEKKEELNVESEDDLRAIFSETTTMLTSIFTAFDVVCAGYFGHKIGLSWAPRKEEIEKPQGFVVSDQDCKVPWMSLMEDAKKGKEETSSPPPSQVDKPRQQRRPRFAPEYDGVHCFETIIPC</sequence>
<dbReference type="Proteomes" id="UP001642360">
    <property type="component" value="Unassembled WGS sequence"/>
</dbReference>
<comment type="function">
    <text evidence="1">Plays an important role in the elongation step of protein synthesis.</text>
</comment>
<gene>
    <name evidence="7" type="ORF">ILEXP_LOCUS9177</name>
</gene>
<name>A0ABC8RFY3_9AQUA</name>
<feature type="region of interest" description="Disordered" evidence="6">
    <location>
        <begin position="166"/>
        <end position="195"/>
    </location>
</feature>
<comment type="caution">
    <text evidence="7">The sequence shown here is derived from an EMBL/GenBank/DDBJ whole genome shotgun (WGS) entry which is preliminary data.</text>
</comment>
<evidence type="ECO:0000256" key="6">
    <source>
        <dbReference type="SAM" id="MobiDB-lite"/>
    </source>
</evidence>
<protein>
    <recommendedName>
        <fullName evidence="9">60S acidic ribosomal protein P1</fullName>
    </recommendedName>
</protein>
<evidence type="ECO:0000313" key="7">
    <source>
        <dbReference type="EMBL" id="CAK9141583.1"/>
    </source>
</evidence>
<dbReference type="PANTHER" id="PTHR45696">
    <property type="entry name" value="60S ACIDIC RIBOSOMAL PROTEIN P1"/>
    <property type="match status" value="1"/>
</dbReference>
<dbReference type="HAMAP" id="MF_01478">
    <property type="entry name" value="Ribosomal_L12_arch"/>
    <property type="match status" value="1"/>
</dbReference>
<dbReference type="GO" id="GO:0003735">
    <property type="term" value="F:structural constituent of ribosome"/>
    <property type="evidence" value="ECO:0007669"/>
    <property type="project" value="UniProtKB-ARBA"/>
</dbReference>
<dbReference type="Gene3D" id="1.10.10.1410">
    <property type="match status" value="1"/>
</dbReference>
<comment type="subunit">
    <text evidence="3">P1 and P2 exist as dimers at the large ribosomal subunit.</text>
</comment>
<proteinExistence type="inferred from homology"/>
<organism evidence="7 8">
    <name type="scientific">Ilex paraguariensis</name>
    <name type="common">yerba mate</name>
    <dbReference type="NCBI Taxonomy" id="185542"/>
    <lineage>
        <taxon>Eukaryota</taxon>
        <taxon>Viridiplantae</taxon>
        <taxon>Streptophyta</taxon>
        <taxon>Embryophyta</taxon>
        <taxon>Tracheophyta</taxon>
        <taxon>Spermatophyta</taxon>
        <taxon>Magnoliopsida</taxon>
        <taxon>eudicotyledons</taxon>
        <taxon>Gunneridae</taxon>
        <taxon>Pentapetalae</taxon>
        <taxon>asterids</taxon>
        <taxon>campanulids</taxon>
        <taxon>Aquifoliales</taxon>
        <taxon>Aquifoliaceae</taxon>
        <taxon>Ilex</taxon>
    </lineage>
</organism>
<dbReference type="AlphaFoldDB" id="A0ABC8RFY3"/>
<keyword evidence="4" id="KW-0689">Ribosomal protein</keyword>
<dbReference type="GO" id="GO:0005840">
    <property type="term" value="C:ribosome"/>
    <property type="evidence" value="ECO:0007669"/>
    <property type="project" value="UniProtKB-KW"/>
</dbReference>
<dbReference type="FunFam" id="1.10.10.1410:FF:000001">
    <property type="entry name" value="60S acidic ribosomal protein P1"/>
    <property type="match status" value="1"/>
</dbReference>
<evidence type="ECO:0000256" key="5">
    <source>
        <dbReference type="ARBA" id="ARBA00023274"/>
    </source>
</evidence>
<dbReference type="CDD" id="cd05831">
    <property type="entry name" value="Ribosomal_P1"/>
    <property type="match status" value="1"/>
</dbReference>
<dbReference type="PANTHER" id="PTHR45696:SF10">
    <property type="entry name" value="LARGE RIBOSOMAL SUBUNIT PROTEIN P1"/>
    <property type="match status" value="1"/>
</dbReference>
<evidence type="ECO:0000313" key="8">
    <source>
        <dbReference type="Proteomes" id="UP001642360"/>
    </source>
</evidence>